<dbReference type="STRING" id="1247936.BN2475_90085"/>
<evidence type="ECO:0000313" key="1">
    <source>
        <dbReference type="EMBL" id="SIT36562.1"/>
    </source>
</evidence>
<sequence length="37" mass="4056">MTNMFEILVEDYCRRQGIGAEDCVNSNEDKSMGTGAA</sequence>
<accession>A0A1N7RN78</accession>
<organism evidence="1 2">
    <name type="scientific">Paraburkholderia ribeironis</name>
    <dbReference type="NCBI Taxonomy" id="1247936"/>
    <lineage>
        <taxon>Bacteria</taxon>
        <taxon>Pseudomonadati</taxon>
        <taxon>Pseudomonadota</taxon>
        <taxon>Betaproteobacteria</taxon>
        <taxon>Burkholderiales</taxon>
        <taxon>Burkholderiaceae</taxon>
        <taxon>Paraburkholderia</taxon>
    </lineage>
</organism>
<protein>
    <submittedName>
        <fullName evidence="1">Uncharacterized protein</fullName>
    </submittedName>
</protein>
<dbReference type="EMBL" id="CYGX02000009">
    <property type="protein sequence ID" value="SIT36562.1"/>
    <property type="molecule type" value="Genomic_DNA"/>
</dbReference>
<keyword evidence="2" id="KW-1185">Reference proteome</keyword>
<name>A0A1N7RN78_9BURK</name>
<proteinExistence type="predicted"/>
<reference evidence="1 2" key="1">
    <citation type="submission" date="2016-12" db="EMBL/GenBank/DDBJ databases">
        <authorList>
            <person name="Song W.-J."/>
            <person name="Kurnit D.M."/>
        </authorList>
    </citation>
    <scope>NUCLEOTIDE SEQUENCE [LARGE SCALE GENOMIC DNA]</scope>
    <source>
        <strain evidence="1 2">STM7296</strain>
    </source>
</reference>
<evidence type="ECO:0000313" key="2">
    <source>
        <dbReference type="Proteomes" id="UP000187012"/>
    </source>
</evidence>
<gene>
    <name evidence="1" type="ORF">BN2475_90085</name>
</gene>
<dbReference type="AlphaFoldDB" id="A0A1N7RN78"/>
<dbReference type="Proteomes" id="UP000187012">
    <property type="component" value="Unassembled WGS sequence"/>
</dbReference>